<accession>A0AAV4BTC6</accession>
<reference evidence="1 2" key="1">
    <citation type="journal article" date="2021" name="Elife">
        <title>Chloroplast acquisition without the gene transfer in kleptoplastic sea slugs, Plakobranchus ocellatus.</title>
        <authorList>
            <person name="Maeda T."/>
            <person name="Takahashi S."/>
            <person name="Yoshida T."/>
            <person name="Shimamura S."/>
            <person name="Takaki Y."/>
            <person name="Nagai Y."/>
            <person name="Toyoda A."/>
            <person name="Suzuki Y."/>
            <person name="Arimoto A."/>
            <person name="Ishii H."/>
            <person name="Satoh N."/>
            <person name="Nishiyama T."/>
            <person name="Hasebe M."/>
            <person name="Maruyama T."/>
            <person name="Minagawa J."/>
            <person name="Obokata J."/>
            <person name="Shigenobu S."/>
        </authorList>
    </citation>
    <scope>NUCLEOTIDE SEQUENCE [LARGE SCALE GENOMIC DNA]</scope>
</reference>
<name>A0AAV4BTC6_9GAST</name>
<gene>
    <name evidence="1" type="ORF">PoB_004896300</name>
</gene>
<proteinExistence type="predicted"/>
<sequence length="139" mass="14772">MESNSKKEKQLVDLKFSDSISMAGYNTDCYNQHSILKYRQHRNNKSSESANLRELLLDCGSEAAGVVVLSGCSREATAVAVLLGCSREATGMVVLLGCSREASGVVVLLGCSREVTAVVVLLDCGSEAAGAVVLLSDRW</sequence>
<comment type="caution">
    <text evidence="1">The sequence shown here is derived from an EMBL/GenBank/DDBJ whole genome shotgun (WGS) entry which is preliminary data.</text>
</comment>
<keyword evidence="2" id="KW-1185">Reference proteome</keyword>
<protein>
    <submittedName>
        <fullName evidence="1">Uncharacterized protein</fullName>
    </submittedName>
</protein>
<evidence type="ECO:0000313" key="1">
    <source>
        <dbReference type="EMBL" id="GFO22458.1"/>
    </source>
</evidence>
<dbReference type="EMBL" id="BLXT01005390">
    <property type="protein sequence ID" value="GFO22458.1"/>
    <property type="molecule type" value="Genomic_DNA"/>
</dbReference>
<dbReference type="Proteomes" id="UP000735302">
    <property type="component" value="Unassembled WGS sequence"/>
</dbReference>
<evidence type="ECO:0000313" key="2">
    <source>
        <dbReference type="Proteomes" id="UP000735302"/>
    </source>
</evidence>
<organism evidence="1 2">
    <name type="scientific">Plakobranchus ocellatus</name>
    <dbReference type="NCBI Taxonomy" id="259542"/>
    <lineage>
        <taxon>Eukaryota</taxon>
        <taxon>Metazoa</taxon>
        <taxon>Spiralia</taxon>
        <taxon>Lophotrochozoa</taxon>
        <taxon>Mollusca</taxon>
        <taxon>Gastropoda</taxon>
        <taxon>Heterobranchia</taxon>
        <taxon>Euthyneura</taxon>
        <taxon>Panpulmonata</taxon>
        <taxon>Sacoglossa</taxon>
        <taxon>Placobranchoidea</taxon>
        <taxon>Plakobranchidae</taxon>
        <taxon>Plakobranchus</taxon>
    </lineage>
</organism>
<dbReference type="AlphaFoldDB" id="A0AAV4BTC6"/>